<comment type="caution">
    <text evidence="6">The sequence shown here is derived from an EMBL/GenBank/DDBJ whole genome shotgun (WGS) entry which is preliminary data.</text>
</comment>
<dbReference type="PANTHER" id="PTHR34983:SF1">
    <property type="entry name" value="ARABINOGALACTAN ENDO-BETA-1,4-GALACTANASE A"/>
    <property type="match status" value="1"/>
</dbReference>
<protein>
    <recommendedName>
        <fullName evidence="3">arabinogalactan endo-beta-1,4-galactanase</fullName>
        <ecNumber evidence="3">3.2.1.89</ecNumber>
    </recommendedName>
</protein>
<dbReference type="OrthoDB" id="110914at2759"/>
<evidence type="ECO:0000256" key="5">
    <source>
        <dbReference type="ARBA" id="ARBA00023295"/>
    </source>
</evidence>
<reference evidence="6 7" key="1">
    <citation type="journal article" date="2013" name="Curr. Biol.">
        <title>The Genome of the Foraminiferan Reticulomyxa filosa.</title>
        <authorList>
            <person name="Glockner G."/>
            <person name="Hulsmann N."/>
            <person name="Schleicher M."/>
            <person name="Noegel A.A."/>
            <person name="Eichinger L."/>
            <person name="Gallinger C."/>
            <person name="Pawlowski J."/>
            <person name="Sierra R."/>
            <person name="Euteneuer U."/>
            <person name="Pillet L."/>
            <person name="Moustafa A."/>
            <person name="Platzer M."/>
            <person name="Groth M."/>
            <person name="Szafranski K."/>
            <person name="Schliwa M."/>
        </authorList>
    </citation>
    <scope>NUCLEOTIDE SEQUENCE [LARGE SCALE GENOMIC DNA]</scope>
</reference>
<dbReference type="InterPro" id="IPR011683">
    <property type="entry name" value="Glyco_hydro_53"/>
</dbReference>
<dbReference type="Proteomes" id="UP000023152">
    <property type="component" value="Unassembled WGS sequence"/>
</dbReference>
<evidence type="ECO:0000256" key="1">
    <source>
        <dbReference type="ARBA" id="ARBA00001695"/>
    </source>
</evidence>
<keyword evidence="4" id="KW-0378">Hydrolase</keyword>
<dbReference type="GO" id="GO:0031218">
    <property type="term" value="F:arabinogalactan endo-1,4-beta-galactosidase activity"/>
    <property type="evidence" value="ECO:0007669"/>
    <property type="project" value="UniProtKB-EC"/>
</dbReference>
<proteinExistence type="inferred from homology"/>
<evidence type="ECO:0000256" key="3">
    <source>
        <dbReference type="ARBA" id="ARBA00012556"/>
    </source>
</evidence>
<dbReference type="Pfam" id="PF07745">
    <property type="entry name" value="Glyco_hydro_53"/>
    <property type="match status" value="1"/>
</dbReference>
<evidence type="ECO:0000256" key="4">
    <source>
        <dbReference type="ARBA" id="ARBA00022801"/>
    </source>
</evidence>
<evidence type="ECO:0000313" key="6">
    <source>
        <dbReference type="EMBL" id="ETO28983.1"/>
    </source>
</evidence>
<dbReference type="InterPro" id="IPR017853">
    <property type="entry name" value="GH"/>
</dbReference>
<organism evidence="6 7">
    <name type="scientific">Reticulomyxa filosa</name>
    <dbReference type="NCBI Taxonomy" id="46433"/>
    <lineage>
        <taxon>Eukaryota</taxon>
        <taxon>Sar</taxon>
        <taxon>Rhizaria</taxon>
        <taxon>Retaria</taxon>
        <taxon>Foraminifera</taxon>
        <taxon>Monothalamids</taxon>
        <taxon>Reticulomyxidae</taxon>
        <taxon>Reticulomyxa</taxon>
    </lineage>
</organism>
<sequence>KKLISTINEWSKEIMQKLANVDALPEIVSIGHEIENGFLFNEPTQNCIKAGGFIGSLTCRQKNMFYFVSLLKSAISGIRSVSHKPRIMLHTSLANQLFLGRSAANSIIQFYSELNEQWKLPFDVIGLTFYPIRAQGCQLSKLQLLKYIYEYFDRRFSIVIVETGYPLIDPNVDFNASYEYSQEGQYLFLKDLIHTCRDKLEGICTGFFWNPAYVLDRRLLRPWQGPLFDLTKKTPLKALTEGFSL</sequence>
<comment type="similarity">
    <text evidence="2">Belongs to the glycosyl hydrolase 53 family.</text>
</comment>
<keyword evidence="5" id="KW-0326">Glycosidase</keyword>
<dbReference type="SUPFAM" id="SSF51445">
    <property type="entry name" value="(Trans)glycosidases"/>
    <property type="match status" value="1"/>
</dbReference>
<accession>X6NSS3</accession>
<evidence type="ECO:0000313" key="7">
    <source>
        <dbReference type="Proteomes" id="UP000023152"/>
    </source>
</evidence>
<dbReference type="EMBL" id="ASPP01006333">
    <property type="protein sequence ID" value="ETO28983.1"/>
    <property type="molecule type" value="Genomic_DNA"/>
</dbReference>
<dbReference type="PANTHER" id="PTHR34983">
    <property type="entry name" value="ARABINOGALACTAN ENDO-BETA-1,4-GALACTANASE A"/>
    <property type="match status" value="1"/>
</dbReference>
<dbReference type="Gene3D" id="3.20.20.80">
    <property type="entry name" value="Glycosidases"/>
    <property type="match status" value="1"/>
</dbReference>
<dbReference type="EC" id="3.2.1.89" evidence="3"/>
<comment type="catalytic activity">
    <reaction evidence="1">
        <text>The enzyme specifically hydrolyzes (1-&gt;4)-beta-D-galactosidic linkages in type I arabinogalactans.</text>
        <dbReference type="EC" id="3.2.1.89"/>
    </reaction>
</comment>
<dbReference type="AlphaFoldDB" id="X6NSS3"/>
<dbReference type="GO" id="GO:0015926">
    <property type="term" value="F:glucosidase activity"/>
    <property type="evidence" value="ECO:0007669"/>
    <property type="project" value="InterPro"/>
</dbReference>
<evidence type="ECO:0000256" key="2">
    <source>
        <dbReference type="ARBA" id="ARBA00010687"/>
    </source>
</evidence>
<name>X6NSS3_RETFI</name>
<dbReference type="GO" id="GO:0045490">
    <property type="term" value="P:pectin catabolic process"/>
    <property type="evidence" value="ECO:0007669"/>
    <property type="project" value="TreeGrafter"/>
</dbReference>
<keyword evidence="7" id="KW-1185">Reference proteome</keyword>
<gene>
    <name evidence="6" type="ORF">RFI_08143</name>
</gene>
<feature type="non-terminal residue" evidence="6">
    <location>
        <position position="1"/>
    </location>
</feature>